<sequence length="122" mass="13901">MTDETISKIIKALNKPNPKFFIAAQPIGFDVHFGLVWIDLDFKKTGNHEPKNFYFIGNGKGKFVGAVYDMVSDLHWYVEPASRKKGYLGRALSNAILPHSARSRRKQEISIDEENIGEENYI</sequence>
<name>A0AAE6MK67_9SPHI</name>
<keyword evidence="4" id="KW-1185">Reference proteome</keyword>
<dbReference type="Proteomes" id="UP000250557">
    <property type="component" value="Chromosome"/>
</dbReference>
<dbReference type="RefSeq" id="WP_146750394.1">
    <property type="nucleotide sequence ID" value="NZ_CP043451.1"/>
</dbReference>
<gene>
    <name evidence="1" type="ORF">DIU31_024065</name>
    <name evidence="2" type="ORF">J3L21_03380</name>
</gene>
<organism evidence="1 3">
    <name type="scientific">Mucilaginibacter rubeus</name>
    <dbReference type="NCBI Taxonomy" id="2027860"/>
    <lineage>
        <taxon>Bacteria</taxon>
        <taxon>Pseudomonadati</taxon>
        <taxon>Bacteroidota</taxon>
        <taxon>Sphingobacteriia</taxon>
        <taxon>Sphingobacteriales</taxon>
        <taxon>Sphingobacteriaceae</taxon>
        <taxon>Mucilaginibacter</taxon>
    </lineage>
</organism>
<dbReference type="EMBL" id="CP043451">
    <property type="protein sequence ID" value="QEM06438.1"/>
    <property type="molecule type" value="Genomic_DNA"/>
</dbReference>
<evidence type="ECO:0000313" key="4">
    <source>
        <dbReference type="Proteomes" id="UP000663940"/>
    </source>
</evidence>
<evidence type="ECO:0000313" key="3">
    <source>
        <dbReference type="Proteomes" id="UP000250557"/>
    </source>
</evidence>
<proteinExistence type="predicted"/>
<dbReference type="AlphaFoldDB" id="A0AAE6MK67"/>
<evidence type="ECO:0000313" key="2">
    <source>
        <dbReference type="EMBL" id="QTE51034.1"/>
    </source>
</evidence>
<reference evidence="1 3" key="1">
    <citation type="submission" date="2019-08" db="EMBL/GenBank/DDBJ databases">
        <title>Comparative genome analysis confer to the adaptation heavy metal polluted environment.</title>
        <authorList>
            <person name="Li Y."/>
        </authorList>
    </citation>
    <scope>NUCLEOTIDE SEQUENCE [LARGE SCALE GENOMIC DNA]</scope>
    <source>
        <strain evidence="1 3">P2</strain>
    </source>
</reference>
<evidence type="ECO:0000313" key="1">
    <source>
        <dbReference type="EMBL" id="QEM06438.1"/>
    </source>
</evidence>
<dbReference type="Proteomes" id="UP000663940">
    <property type="component" value="Chromosome"/>
</dbReference>
<dbReference type="EMBL" id="CP071880">
    <property type="protein sequence ID" value="QTE51034.1"/>
    <property type="molecule type" value="Genomic_DNA"/>
</dbReference>
<reference evidence="2 4" key="2">
    <citation type="submission" date="2021-03" db="EMBL/GenBank/DDBJ databases">
        <title>Mucilaginibacter strains isolated from gold and copper mining confer multi heavy-metal resistance.</title>
        <authorList>
            <person name="Li Y."/>
        </authorList>
    </citation>
    <scope>NUCLEOTIDE SEQUENCE [LARGE SCALE GENOMIC DNA]</scope>
    <source>
        <strain evidence="2 4">P2-4</strain>
    </source>
</reference>
<protein>
    <submittedName>
        <fullName evidence="1">Uncharacterized protein</fullName>
    </submittedName>
</protein>
<accession>A0AAE6MK67</accession>